<evidence type="ECO:0000313" key="6">
    <source>
        <dbReference type="Proteomes" id="UP000515733"/>
    </source>
</evidence>
<evidence type="ECO:0000313" key="5">
    <source>
        <dbReference type="EMBL" id="CAB1370352.1"/>
    </source>
</evidence>
<evidence type="ECO:0000256" key="1">
    <source>
        <dbReference type="ARBA" id="ARBA00022729"/>
    </source>
</evidence>
<dbReference type="GO" id="GO:0016491">
    <property type="term" value="F:oxidoreductase activity"/>
    <property type="evidence" value="ECO:0007669"/>
    <property type="project" value="TreeGrafter"/>
</dbReference>
<dbReference type="InterPro" id="IPR010177">
    <property type="entry name" value="Paired_CXXCH_1"/>
</dbReference>
<feature type="compositionally biased region" description="Polar residues" evidence="2">
    <location>
        <begin position="36"/>
        <end position="47"/>
    </location>
</feature>
<dbReference type="AlphaFoldDB" id="A0A6S6YRG9"/>
<dbReference type="PROSITE" id="PS00018">
    <property type="entry name" value="EF_HAND_1"/>
    <property type="match status" value="1"/>
</dbReference>
<keyword evidence="1 3" id="KW-0732">Signal</keyword>
<dbReference type="OrthoDB" id="12425at2"/>
<protein>
    <submittedName>
        <fullName evidence="5">Doubled CXXCH motif-containing protein</fullName>
    </submittedName>
</protein>
<dbReference type="Pfam" id="PF09699">
    <property type="entry name" value="Paired_CXXCH_1"/>
    <property type="match status" value="1"/>
</dbReference>
<reference evidence="5 6" key="1">
    <citation type="submission" date="2020-03" db="EMBL/GenBank/DDBJ databases">
        <authorList>
            <consortium name="Genoscope - CEA"/>
            <person name="William W."/>
        </authorList>
    </citation>
    <scope>NUCLEOTIDE SEQUENCE [LARGE SCALE GENOMIC DNA]</scope>
    <source>
        <strain evidence="6">DSM 16959</strain>
    </source>
</reference>
<feature type="chain" id="PRO_5043478837" evidence="3">
    <location>
        <begin position="22"/>
        <end position="303"/>
    </location>
</feature>
<dbReference type="InterPro" id="IPR036280">
    <property type="entry name" value="Multihaem_cyt_sf"/>
</dbReference>
<feature type="domain" description="Doubled CXXCH motif" evidence="4">
    <location>
        <begin position="265"/>
        <end position="303"/>
    </location>
</feature>
<feature type="region of interest" description="Disordered" evidence="2">
    <location>
        <begin position="36"/>
        <end position="56"/>
    </location>
</feature>
<evidence type="ECO:0000256" key="2">
    <source>
        <dbReference type="SAM" id="MobiDB-lite"/>
    </source>
</evidence>
<proteinExistence type="predicted"/>
<feature type="region of interest" description="Disordered" evidence="2">
    <location>
        <begin position="215"/>
        <end position="234"/>
    </location>
</feature>
<dbReference type="Gene3D" id="1.10.1130.10">
    <property type="entry name" value="Flavocytochrome C3, Chain A"/>
    <property type="match status" value="1"/>
</dbReference>
<dbReference type="InterPro" id="IPR018247">
    <property type="entry name" value="EF_Hand_1_Ca_BS"/>
</dbReference>
<dbReference type="PANTHER" id="PTHR35038:SF6">
    <property type="entry name" value="SURFACE LOCALIZED DECAHEME CYTOCHROME C LIPOPROTEIN"/>
    <property type="match status" value="1"/>
</dbReference>
<keyword evidence="6" id="KW-1185">Reference proteome</keyword>
<dbReference type="PANTHER" id="PTHR35038">
    <property type="entry name" value="DISSIMILATORY SULFITE REDUCTASE SIRA"/>
    <property type="match status" value="1"/>
</dbReference>
<sequence>MMFLRVLFLLALVFASVPSRADVDITSKFSNQGSVANTRHNMTQRQSSGGGPSAAIMDPYRNDYQEVCVYCHTPHAANTTVALPLWNRTIKVTTYTTYEQLGTSTLTQSVSQPGPNSLACLSCHDGQTAVDSIVNMPGSGGYSAAQMTAQNNSFLNTWTNTRGPDASVHLGMSAPDNTGCLACHSPDAGFVGAGATDFRAFRIGTDLTNDHPVGVTFPTNNGPGTDFNTPGGTKGSTKFYDRNGNNHMDKDEIRLYDSGAGPKVECASCHDPHGVSPGGGAFNPTFLRVSNTGSAVCMTCHSK</sequence>
<feature type="signal peptide" evidence="3">
    <location>
        <begin position="1"/>
        <end position="21"/>
    </location>
</feature>
<evidence type="ECO:0000256" key="3">
    <source>
        <dbReference type="SAM" id="SignalP"/>
    </source>
</evidence>
<dbReference type="InterPro" id="IPR051829">
    <property type="entry name" value="Multiheme_Cytochr_ET"/>
</dbReference>
<dbReference type="RefSeq" id="WP_145771853.1">
    <property type="nucleotide sequence ID" value="NZ_LR778301.1"/>
</dbReference>
<evidence type="ECO:0000259" key="4">
    <source>
        <dbReference type="Pfam" id="PF09699"/>
    </source>
</evidence>
<gene>
    <name evidence="5" type="ORF">DENOEST_3198</name>
</gene>
<dbReference type="EMBL" id="LR778301">
    <property type="protein sequence ID" value="CAB1370352.1"/>
    <property type="molecule type" value="Genomic_DNA"/>
</dbReference>
<dbReference type="KEGG" id="doe:DENOEST_3198"/>
<name>A0A6S6YRG9_9PROT</name>
<dbReference type="Proteomes" id="UP000515733">
    <property type="component" value="Chromosome"/>
</dbReference>
<accession>A0A6S6YRG9</accession>
<organism evidence="5 6">
    <name type="scientific">Denitratisoma oestradiolicum</name>
    <dbReference type="NCBI Taxonomy" id="311182"/>
    <lineage>
        <taxon>Bacteria</taxon>
        <taxon>Pseudomonadati</taxon>
        <taxon>Pseudomonadota</taxon>
        <taxon>Betaproteobacteria</taxon>
        <taxon>Nitrosomonadales</taxon>
        <taxon>Sterolibacteriaceae</taxon>
        <taxon>Denitratisoma</taxon>
    </lineage>
</organism>
<feature type="compositionally biased region" description="Polar residues" evidence="2">
    <location>
        <begin position="217"/>
        <end position="231"/>
    </location>
</feature>
<dbReference type="SUPFAM" id="SSF48695">
    <property type="entry name" value="Multiheme cytochromes"/>
    <property type="match status" value="1"/>
</dbReference>